<feature type="domain" description="Glycosyl transferase family 1" evidence="1">
    <location>
        <begin position="229"/>
        <end position="390"/>
    </location>
</feature>
<proteinExistence type="predicted"/>
<dbReference type="Pfam" id="PF00534">
    <property type="entry name" value="Glycos_transf_1"/>
    <property type="match status" value="1"/>
</dbReference>
<dbReference type="Pfam" id="PF13439">
    <property type="entry name" value="Glyco_transf_4"/>
    <property type="match status" value="1"/>
</dbReference>
<evidence type="ECO:0000259" key="1">
    <source>
        <dbReference type="Pfam" id="PF00534"/>
    </source>
</evidence>
<name>A0ABZ0G265_9BACT</name>
<dbReference type="CDD" id="cd03794">
    <property type="entry name" value="GT4_WbuB-like"/>
    <property type="match status" value="1"/>
</dbReference>
<protein>
    <submittedName>
        <fullName evidence="3">Glycosyltransferase family 4 protein</fullName>
    </submittedName>
</protein>
<feature type="domain" description="Glycosyltransferase subfamily 4-like N-terminal" evidence="2">
    <location>
        <begin position="16"/>
        <end position="202"/>
    </location>
</feature>
<keyword evidence="4" id="KW-1185">Reference proteome</keyword>
<dbReference type="PANTHER" id="PTHR12526">
    <property type="entry name" value="GLYCOSYLTRANSFERASE"/>
    <property type="match status" value="1"/>
</dbReference>
<accession>A0ABZ0G265</accession>
<dbReference type="EMBL" id="CP043839">
    <property type="protein sequence ID" value="WOF14654.1"/>
    <property type="molecule type" value="Genomic_DNA"/>
</dbReference>
<dbReference type="Proteomes" id="UP001302374">
    <property type="component" value="Chromosome"/>
</dbReference>
<dbReference type="SUPFAM" id="SSF53756">
    <property type="entry name" value="UDP-Glycosyltransferase/glycogen phosphorylase"/>
    <property type="match status" value="1"/>
</dbReference>
<evidence type="ECO:0000313" key="4">
    <source>
        <dbReference type="Proteomes" id="UP001302374"/>
    </source>
</evidence>
<dbReference type="InterPro" id="IPR028098">
    <property type="entry name" value="Glyco_trans_4-like_N"/>
</dbReference>
<evidence type="ECO:0000259" key="2">
    <source>
        <dbReference type="Pfam" id="PF13439"/>
    </source>
</evidence>
<organism evidence="3 4">
    <name type="scientific">Butyricimonas paravirosa</name>
    <dbReference type="NCBI Taxonomy" id="1472417"/>
    <lineage>
        <taxon>Bacteria</taxon>
        <taxon>Pseudomonadati</taxon>
        <taxon>Bacteroidota</taxon>
        <taxon>Bacteroidia</taxon>
        <taxon>Bacteroidales</taxon>
        <taxon>Odoribacteraceae</taxon>
        <taxon>Butyricimonas</taxon>
    </lineage>
</organism>
<dbReference type="PANTHER" id="PTHR12526:SF622">
    <property type="entry name" value="GLYCOSYLTRANSFERASE (GROUP I)"/>
    <property type="match status" value="1"/>
</dbReference>
<reference evidence="3 4" key="1">
    <citation type="submission" date="2019-09" db="EMBL/GenBank/DDBJ databases">
        <title>Butyricimonas paravirosa DSM 105722 (=214-4 = JCM 18677 = CCUG 65563).</title>
        <authorList>
            <person name="Le Roy T."/>
            <person name="Cani P.D."/>
        </authorList>
    </citation>
    <scope>NUCLEOTIDE SEQUENCE [LARGE SCALE GENOMIC DNA]</scope>
    <source>
        <strain evidence="3 4">DSM 105722</strain>
    </source>
</reference>
<dbReference type="Gene3D" id="3.40.50.2000">
    <property type="entry name" value="Glycogen Phosphorylase B"/>
    <property type="match status" value="2"/>
</dbReference>
<dbReference type="InterPro" id="IPR001296">
    <property type="entry name" value="Glyco_trans_1"/>
</dbReference>
<sequence length="411" mass="46884">MNILLINHYMGGLKYGMEYRPYYLAKEWVKMGHQVTLVGASFSHLRIQQPVVTTNKDFEEETVEGINYIWIKTPAYESTFARIQNIFVFVCKLWKYSRKISEFVKPDLVVASSTYPLDIYPARKIAETAGAKLCYEVHDLWPLSPKLIGGYSSWHPFIIVMQLAENYAYKHVDKVISLLWNSEQHMREHGLAEGKFKCIPNGYCKEDWENLNLKEEIPQTHKLLFKQLENKIIVGFAGGFAASGSLDTLVKAAALLKEHDNLAFVLVGKGPEQEYLEKLVKERSLANTFFLPAVKKIQIPRIVAYFDVAFIGGIHSFLHKYGTSANKLTDYMLSAKPIIQAIDEPNSVIERVKCGICVEAENERLVADAILELTGMTREKREKMGEGGRKYALENLEWGILAKQFLDEFAK</sequence>
<evidence type="ECO:0000313" key="3">
    <source>
        <dbReference type="EMBL" id="WOF14654.1"/>
    </source>
</evidence>
<gene>
    <name evidence="3" type="ORF">F1644_21405</name>
</gene>